<dbReference type="PROSITE" id="PS51340">
    <property type="entry name" value="MOSC"/>
    <property type="match status" value="1"/>
</dbReference>
<keyword evidence="1 4" id="KW-0808">Transferase</keyword>
<dbReference type="GO" id="GO:0006777">
    <property type="term" value="P:Mo-molybdopterin cofactor biosynthetic process"/>
    <property type="evidence" value="ECO:0007669"/>
    <property type="project" value="UniProtKB-UniRule"/>
</dbReference>
<evidence type="ECO:0000256" key="5">
    <source>
        <dbReference type="SAM" id="MobiDB-lite"/>
    </source>
</evidence>
<dbReference type="AlphaFoldDB" id="A0A397J8M3"/>
<dbReference type="EMBL" id="PQFF01000113">
    <property type="protein sequence ID" value="RHZ81353.1"/>
    <property type="molecule type" value="Genomic_DNA"/>
</dbReference>
<keyword evidence="8" id="KW-1185">Reference proteome</keyword>
<sequence>MTKNFELEKTEFLREFSNQYGYNGKIDKIRENEYPQLKGITYLDHSGSTTYPKSVFTSFTKDLTNNLYGNPHSRNPSAQNTSQRVDQVRAKILKHFNAKPDEYQVIFTQNATAAIKLVGEIFPWNIGKSSYRYLRESHNSLIGLRNFAKESNSPDIQVVTEDDLNTLFTYENNVGNDDDNNDNNDDDVIYNLFAYPAQCNFSGERFPLSWISQIKKFNTEKSKFLVLLDSAAYSSTSLLSLIDKDNSPDFVVLSFYKIFGFPTGLGALIIKSELNSILKKRYFGGGTLDAIAYDKIWQEFKKDLSLRYEDGTINFLDIIALGHSFNAMEEIYTDFKFITNHVTSLIRFLYIKMKSYQHWNGKSVCIIHSNNDFSNNKIQGPVFNFIARRADGSLVGYAELEKLASVNGIHIGAGPLCNPGCMDKWVNLSGDEIVKNFKAGKLCGDDNDIFNGKPTGTIRISLGAMTTIEDILIWLDFFKTYFVETINVANNVEATNNIRTTEIINNNSDITLERLILYPIKSCHGFTIPSSISWPITNKGLLYDREWMLISIETGRALSQKLYPKMTLIHPKVIREKELLIITAPGKEPLQIHLNEYPNEFESLTCSSQVCGDNVEAFVYISEHVTQWFTEFLGVNCRLARQSSTKSSLNNHNNNNNNNGNNRFIKPDLLNSESNLPLSLSNESPFLLISQKSVDHVNQKILEYNSGDTNNNENGRYNINDINNVNNGNNNNCKTEEMKNEENKNNFTSSYENWENLKIVEDCFRANLVINGNIQEYEEDKWKMVKIRGQTFKIISPCKRCQMVCINTETCKKTKEPYSTLAKYRRVKGKIYFGQHMIHLPELSSLPYEISSNYKVELLD</sequence>
<dbReference type="HAMAP" id="MF_03050">
    <property type="entry name" value="MOCOS"/>
    <property type="match status" value="1"/>
</dbReference>
<dbReference type="EC" id="2.8.1.9" evidence="4"/>
<dbReference type="Pfam" id="PF03473">
    <property type="entry name" value="MOSC"/>
    <property type="match status" value="1"/>
</dbReference>
<comment type="caution">
    <text evidence="7">The sequence shown here is derived from an EMBL/GenBank/DDBJ whole genome shotgun (WGS) entry which is preliminary data.</text>
</comment>
<comment type="cofactor">
    <cofactor evidence="4">
        <name>pyridoxal 5'-phosphate</name>
        <dbReference type="ChEBI" id="CHEBI:597326"/>
    </cofactor>
</comment>
<evidence type="ECO:0000256" key="2">
    <source>
        <dbReference type="ARBA" id="ARBA00022898"/>
    </source>
</evidence>
<evidence type="ECO:0000313" key="8">
    <source>
        <dbReference type="Proteomes" id="UP000266861"/>
    </source>
</evidence>
<feature type="domain" description="MOSC" evidence="6">
    <location>
        <begin position="662"/>
        <end position="860"/>
    </location>
</feature>
<evidence type="ECO:0000256" key="4">
    <source>
        <dbReference type="HAMAP-Rule" id="MF_03050"/>
    </source>
</evidence>
<proteinExistence type="inferred from homology"/>
<comment type="similarity">
    <text evidence="4">Belongs to the class-V pyridoxal-phosphate-dependent aminotransferase family. MOCOS subfamily.</text>
</comment>
<dbReference type="GO" id="GO:0030170">
    <property type="term" value="F:pyridoxal phosphate binding"/>
    <property type="evidence" value="ECO:0007669"/>
    <property type="project" value="UniProtKB-UniRule"/>
</dbReference>
<dbReference type="GO" id="GO:0030151">
    <property type="term" value="F:molybdenum ion binding"/>
    <property type="evidence" value="ECO:0007669"/>
    <property type="project" value="UniProtKB-UniRule"/>
</dbReference>
<feature type="modified residue" description="N6-(pyridoxal phosphate)lysine" evidence="4">
    <location>
        <position position="257"/>
    </location>
</feature>
<comment type="function">
    <text evidence="4">Sulfurates the molybdenum cofactor. Sulfation of molybdenum is essential for xanthine dehydrogenase (XDH) and aldehyde oxidase (ADO) enzymes in which molybdenum cofactor is liganded by 1 oxygen and 1 sulfur atom in active form.</text>
</comment>
<dbReference type="PANTHER" id="PTHR14237">
    <property type="entry name" value="MOLYBDOPTERIN COFACTOR SULFURASE MOSC"/>
    <property type="match status" value="1"/>
</dbReference>
<feature type="region of interest" description="Disordered" evidence="5">
    <location>
        <begin position="644"/>
        <end position="666"/>
    </location>
</feature>
<gene>
    <name evidence="7" type="ORF">Glove_121g71</name>
</gene>
<dbReference type="InterPro" id="IPR005302">
    <property type="entry name" value="MoCF_Sase_C"/>
</dbReference>
<dbReference type="InterPro" id="IPR015421">
    <property type="entry name" value="PyrdxlP-dep_Trfase_major"/>
</dbReference>
<evidence type="ECO:0000259" key="6">
    <source>
        <dbReference type="PROSITE" id="PS51340"/>
    </source>
</evidence>
<evidence type="ECO:0000256" key="1">
    <source>
        <dbReference type="ARBA" id="ARBA00022679"/>
    </source>
</evidence>
<comment type="catalytic activity">
    <reaction evidence="4">
        <text>Mo-molybdopterin + L-cysteine + AH2 = thio-Mo-molybdopterin + L-alanine + A + H2O</text>
        <dbReference type="Rhea" id="RHEA:42636"/>
        <dbReference type="ChEBI" id="CHEBI:13193"/>
        <dbReference type="ChEBI" id="CHEBI:15377"/>
        <dbReference type="ChEBI" id="CHEBI:17499"/>
        <dbReference type="ChEBI" id="CHEBI:35235"/>
        <dbReference type="ChEBI" id="CHEBI:57972"/>
        <dbReference type="ChEBI" id="CHEBI:71302"/>
        <dbReference type="ChEBI" id="CHEBI:82685"/>
        <dbReference type="EC" id="2.8.1.9"/>
    </reaction>
</comment>
<dbReference type="OrthoDB" id="10264306at2759"/>
<dbReference type="Gene3D" id="3.40.640.10">
    <property type="entry name" value="Type I PLP-dependent aspartate aminotransferase-like (Major domain)"/>
    <property type="match status" value="1"/>
</dbReference>
<keyword evidence="2 4" id="KW-0663">Pyridoxal phosphate</keyword>
<keyword evidence="3 4" id="KW-0501">Molybdenum cofactor biosynthesis</keyword>
<dbReference type="GO" id="GO:0016829">
    <property type="term" value="F:lyase activity"/>
    <property type="evidence" value="ECO:0007669"/>
    <property type="project" value="UniProtKB-UniRule"/>
</dbReference>
<accession>A0A397J8M3</accession>
<dbReference type="PANTHER" id="PTHR14237:SF80">
    <property type="entry name" value="MOLYBDENUM COFACTOR SULFURASE"/>
    <property type="match status" value="1"/>
</dbReference>
<dbReference type="InterPro" id="IPR005303">
    <property type="entry name" value="MOCOS_middle"/>
</dbReference>
<dbReference type="SUPFAM" id="SSF53383">
    <property type="entry name" value="PLP-dependent transferases"/>
    <property type="match status" value="1"/>
</dbReference>
<dbReference type="Pfam" id="PF00266">
    <property type="entry name" value="Aminotran_5"/>
    <property type="match status" value="1"/>
</dbReference>
<dbReference type="GO" id="GO:0008265">
    <property type="term" value="F:molybdenum cofactor sulfurtransferase activity"/>
    <property type="evidence" value="ECO:0007669"/>
    <property type="project" value="UniProtKB-UniRule"/>
</dbReference>
<reference evidence="7 8" key="1">
    <citation type="submission" date="2018-08" db="EMBL/GenBank/DDBJ databases">
        <title>Genome and evolution of the arbuscular mycorrhizal fungus Diversispora epigaea (formerly Glomus versiforme) and its bacterial endosymbionts.</title>
        <authorList>
            <person name="Sun X."/>
            <person name="Fei Z."/>
            <person name="Harrison M."/>
        </authorList>
    </citation>
    <scope>NUCLEOTIDE SEQUENCE [LARGE SCALE GENOMIC DNA]</scope>
    <source>
        <strain evidence="7 8">IT104</strain>
    </source>
</reference>
<organism evidence="7 8">
    <name type="scientific">Diversispora epigaea</name>
    <dbReference type="NCBI Taxonomy" id="1348612"/>
    <lineage>
        <taxon>Eukaryota</taxon>
        <taxon>Fungi</taxon>
        <taxon>Fungi incertae sedis</taxon>
        <taxon>Mucoromycota</taxon>
        <taxon>Glomeromycotina</taxon>
        <taxon>Glomeromycetes</taxon>
        <taxon>Diversisporales</taxon>
        <taxon>Diversisporaceae</taxon>
        <taxon>Diversispora</taxon>
    </lineage>
</organism>
<dbReference type="InterPro" id="IPR028886">
    <property type="entry name" value="MoCo_sulfurase"/>
</dbReference>
<name>A0A397J8M3_9GLOM</name>
<dbReference type="InterPro" id="IPR015424">
    <property type="entry name" value="PyrdxlP-dep_Trfase"/>
</dbReference>
<evidence type="ECO:0000313" key="7">
    <source>
        <dbReference type="EMBL" id="RHZ81353.1"/>
    </source>
</evidence>
<dbReference type="SUPFAM" id="SSF141673">
    <property type="entry name" value="MOSC N-terminal domain-like"/>
    <property type="match status" value="1"/>
</dbReference>
<dbReference type="STRING" id="1348612.A0A397J8M3"/>
<evidence type="ECO:0000256" key="3">
    <source>
        <dbReference type="ARBA" id="ARBA00023150"/>
    </source>
</evidence>
<dbReference type="Proteomes" id="UP000266861">
    <property type="component" value="Unassembled WGS sequence"/>
</dbReference>
<protein>
    <recommendedName>
        <fullName evidence="4">Molybdenum cofactor sulfurase</fullName>
        <shortName evidence="4">MCS</shortName>
        <shortName evidence="4">MOS</shortName>
        <shortName evidence="4">MoCo sulfurase</shortName>
        <ecNumber evidence="4">2.8.1.9</ecNumber>
    </recommendedName>
    <alternativeName>
        <fullName evidence="4">Molybdenum cofactor sulfurtransferase</fullName>
    </alternativeName>
</protein>
<feature type="active site" evidence="4">
    <location>
        <position position="417"/>
    </location>
</feature>
<feature type="compositionally biased region" description="Low complexity" evidence="5">
    <location>
        <begin position="650"/>
        <end position="662"/>
    </location>
</feature>
<dbReference type="InterPro" id="IPR000192">
    <property type="entry name" value="Aminotrans_V_dom"/>
</dbReference>
<dbReference type="Pfam" id="PF03476">
    <property type="entry name" value="MOSC_N"/>
    <property type="match status" value="1"/>
</dbReference>